<gene>
    <name evidence="12" type="ORF">Ga0061079_106103</name>
</gene>
<comment type="function">
    <text evidence="2">Tetrapolymerization of the monopyrrole PBG into the hydroxymethylbilane pre-uroporphyrinogen in several discrete steps.</text>
</comment>
<dbReference type="GO" id="GO:0004418">
    <property type="term" value="F:hydroxymethylbilane synthase activity"/>
    <property type="evidence" value="ECO:0007669"/>
    <property type="project" value="UniProtKB-UniRule"/>
</dbReference>
<evidence type="ECO:0000256" key="9">
    <source>
        <dbReference type="NCBIfam" id="TIGR00212"/>
    </source>
</evidence>
<dbReference type="NCBIfam" id="TIGR00212">
    <property type="entry name" value="hemC"/>
    <property type="match status" value="1"/>
</dbReference>
<dbReference type="InterPro" id="IPR036803">
    <property type="entry name" value="Porphobilinogen_deaminase_C_sf"/>
</dbReference>
<dbReference type="PANTHER" id="PTHR11557">
    <property type="entry name" value="PORPHOBILINOGEN DEAMINASE"/>
    <property type="match status" value="1"/>
</dbReference>
<dbReference type="PIRSF" id="PIRSF001438">
    <property type="entry name" value="4pyrrol_synth_OHMeBilane_synth"/>
    <property type="match status" value="1"/>
</dbReference>
<comment type="subunit">
    <text evidence="5">Monomer.</text>
</comment>
<dbReference type="STRING" id="1586267.GCA_001418685_01188"/>
<evidence type="ECO:0000313" key="12">
    <source>
        <dbReference type="EMBL" id="CVK16338.1"/>
    </source>
</evidence>
<dbReference type="SUPFAM" id="SSF54782">
    <property type="entry name" value="Porphobilinogen deaminase (hydroxymethylbilane synthase), C-terminal domain"/>
    <property type="match status" value="1"/>
</dbReference>
<dbReference type="PRINTS" id="PR00151">
    <property type="entry name" value="PORPHBDMNASE"/>
</dbReference>
<sequence length="305" mass="34089">MSLIRIGTRNSPLAMWQALEVENKIRELGYQTEIIPITSCGDKNLTQPLYQMDIIGVFTRDLDIALLNDKIDVAVHSLKDVPTLLPKGIFLSAVLERDYEADILVRNPNKWDKKGCYKNLYLGTGSLRRRAFWKAKFPEVTFGNIRGNVQTRLSKLESEGFDGTIFSLAGIKRLGLSLDYELLDFIIPAPAQGVVGVTSMDKNKELTELLRKINHKDTQICIEIERDFLNKIEGGCTAPIGALARIENNHIIFKAGIVSLDGNKKILLHETFTIAESSGKGSILALKAKKMGAEEIINEIKAYRE</sequence>
<name>A0A0X3AR25_9FLAO</name>
<comment type="similarity">
    <text evidence="4">Belongs to the HMBS family.</text>
</comment>
<organism evidence="12 13">
    <name type="scientific">Apibacter mensalis</name>
    <dbReference type="NCBI Taxonomy" id="1586267"/>
    <lineage>
        <taxon>Bacteria</taxon>
        <taxon>Pseudomonadati</taxon>
        <taxon>Bacteroidota</taxon>
        <taxon>Flavobacteriia</taxon>
        <taxon>Flavobacteriales</taxon>
        <taxon>Weeksellaceae</taxon>
        <taxon>Apibacter</taxon>
    </lineage>
</organism>
<dbReference type="RefSeq" id="WP_055425537.1">
    <property type="nucleotide sequence ID" value="NZ_FCOR01000006.1"/>
</dbReference>
<comment type="pathway">
    <text evidence="3">Porphyrin-containing compound metabolism; protoporphyrin-IX biosynthesis; coproporphyrinogen-III from 5-aminolevulinate: step 2/4.</text>
</comment>
<comment type="cofactor">
    <cofactor evidence="1">
        <name>dipyrromethane</name>
        <dbReference type="ChEBI" id="CHEBI:60342"/>
    </cofactor>
</comment>
<evidence type="ECO:0000256" key="2">
    <source>
        <dbReference type="ARBA" id="ARBA00002869"/>
    </source>
</evidence>
<evidence type="ECO:0000256" key="6">
    <source>
        <dbReference type="ARBA" id="ARBA00022679"/>
    </source>
</evidence>
<proteinExistence type="inferred from homology"/>
<accession>A0A0X3AR25</accession>
<dbReference type="InterPro" id="IPR022418">
    <property type="entry name" value="Porphobilinogen_deaminase_C"/>
</dbReference>
<protein>
    <recommendedName>
        <fullName evidence="9">Hydroxymethylbilane synthase</fullName>
        <ecNumber evidence="9">2.5.1.61</ecNumber>
    </recommendedName>
</protein>
<dbReference type="Pfam" id="PF03900">
    <property type="entry name" value="Porphobil_deamC"/>
    <property type="match status" value="1"/>
</dbReference>
<dbReference type="InterPro" id="IPR000860">
    <property type="entry name" value="HemC"/>
</dbReference>
<dbReference type="OrthoDB" id="9810298at2"/>
<dbReference type="GO" id="GO:0006783">
    <property type="term" value="P:heme biosynthetic process"/>
    <property type="evidence" value="ECO:0007669"/>
    <property type="project" value="TreeGrafter"/>
</dbReference>
<comment type="catalytic activity">
    <reaction evidence="8">
        <text>4 porphobilinogen + H2O = hydroxymethylbilane + 4 NH4(+)</text>
        <dbReference type="Rhea" id="RHEA:13185"/>
        <dbReference type="ChEBI" id="CHEBI:15377"/>
        <dbReference type="ChEBI" id="CHEBI:28938"/>
        <dbReference type="ChEBI" id="CHEBI:57845"/>
        <dbReference type="ChEBI" id="CHEBI:58126"/>
        <dbReference type="EC" id="2.5.1.61"/>
    </reaction>
</comment>
<keyword evidence="13" id="KW-1185">Reference proteome</keyword>
<feature type="domain" description="Porphobilinogen deaminase C-terminal" evidence="11">
    <location>
        <begin position="220"/>
        <end position="283"/>
    </location>
</feature>
<evidence type="ECO:0000256" key="4">
    <source>
        <dbReference type="ARBA" id="ARBA00005638"/>
    </source>
</evidence>
<evidence type="ECO:0000256" key="1">
    <source>
        <dbReference type="ARBA" id="ARBA00001916"/>
    </source>
</evidence>
<dbReference type="EMBL" id="FCOR01000006">
    <property type="protein sequence ID" value="CVK16338.1"/>
    <property type="molecule type" value="Genomic_DNA"/>
</dbReference>
<feature type="domain" description="Porphobilinogen deaminase N-terminal" evidence="10">
    <location>
        <begin position="4"/>
        <end position="207"/>
    </location>
</feature>
<evidence type="ECO:0000259" key="11">
    <source>
        <dbReference type="Pfam" id="PF03900"/>
    </source>
</evidence>
<keyword evidence="7" id="KW-0627">Porphyrin biosynthesis</keyword>
<reference evidence="12 13" key="1">
    <citation type="submission" date="2016-01" db="EMBL/GenBank/DDBJ databases">
        <authorList>
            <person name="McClelland M."/>
            <person name="Jain A."/>
            <person name="Saraogi P."/>
            <person name="Mendelson R."/>
            <person name="Westerman R."/>
            <person name="SanMiguel P."/>
            <person name="Csonka L."/>
        </authorList>
    </citation>
    <scope>NUCLEOTIDE SEQUENCE [LARGE SCALE GENOMIC DNA]</scope>
    <source>
        <strain evidence="12 13">R-53146</strain>
    </source>
</reference>
<evidence type="ECO:0000256" key="5">
    <source>
        <dbReference type="ARBA" id="ARBA00011245"/>
    </source>
</evidence>
<evidence type="ECO:0000256" key="3">
    <source>
        <dbReference type="ARBA" id="ARBA00004735"/>
    </source>
</evidence>
<dbReference type="EC" id="2.5.1.61" evidence="9"/>
<evidence type="ECO:0000259" key="10">
    <source>
        <dbReference type="Pfam" id="PF01379"/>
    </source>
</evidence>
<evidence type="ECO:0000256" key="8">
    <source>
        <dbReference type="ARBA" id="ARBA00048169"/>
    </source>
</evidence>
<keyword evidence="6" id="KW-0808">Transferase</keyword>
<dbReference type="AlphaFoldDB" id="A0A0X3AR25"/>
<evidence type="ECO:0000256" key="7">
    <source>
        <dbReference type="ARBA" id="ARBA00023244"/>
    </source>
</evidence>
<evidence type="ECO:0000313" key="13">
    <source>
        <dbReference type="Proteomes" id="UP000182761"/>
    </source>
</evidence>
<dbReference type="GO" id="GO:0005737">
    <property type="term" value="C:cytoplasm"/>
    <property type="evidence" value="ECO:0007669"/>
    <property type="project" value="UniProtKB-UniRule"/>
</dbReference>
<dbReference type="InterPro" id="IPR022417">
    <property type="entry name" value="Porphobilin_deaminase_N"/>
</dbReference>
<dbReference type="Pfam" id="PF01379">
    <property type="entry name" value="Porphobil_deam"/>
    <property type="match status" value="1"/>
</dbReference>
<dbReference type="Gene3D" id="3.40.190.10">
    <property type="entry name" value="Periplasmic binding protein-like II"/>
    <property type="match status" value="2"/>
</dbReference>
<dbReference type="Gene3D" id="3.30.160.40">
    <property type="entry name" value="Porphobilinogen deaminase, C-terminal domain"/>
    <property type="match status" value="1"/>
</dbReference>
<dbReference type="PANTHER" id="PTHR11557:SF0">
    <property type="entry name" value="PORPHOBILINOGEN DEAMINASE"/>
    <property type="match status" value="1"/>
</dbReference>
<dbReference type="SUPFAM" id="SSF53850">
    <property type="entry name" value="Periplasmic binding protein-like II"/>
    <property type="match status" value="1"/>
</dbReference>
<dbReference type="InterPro" id="IPR022419">
    <property type="entry name" value="Porphobilin_deaminase_cofac_BS"/>
</dbReference>
<dbReference type="Proteomes" id="UP000182761">
    <property type="component" value="Unassembled WGS sequence"/>
</dbReference>
<dbReference type="PROSITE" id="PS00533">
    <property type="entry name" value="PORPHOBILINOGEN_DEAM"/>
    <property type="match status" value="1"/>
</dbReference>